<comment type="activity regulation">
    <text evidence="15">Allosterically activated by GTP.</text>
</comment>
<dbReference type="SUPFAM" id="SSF53271">
    <property type="entry name" value="PRTase-like"/>
    <property type="match status" value="1"/>
</dbReference>
<evidence type="ECO:0000256" key="15">
    <source>
        <dbReference type="HAMAP-Rule" id="MF_01218"/>
    </source>
</evidence>
<comment type="cofactor">
    <cofactor evidence="15">
        <name>Mg(2+)</name>
        <dbReference type="ChEBI" id="CHEBI:18420"/>
    </cofactor>
    <text evidence="15">Binds 1 Mg(2+) ion per subunit. The magnesium is bound as Mg-PRPP.</text>
</comment>
<keyword evidence="5 15" id="KW-0328">Glycosyltransferase</keyword>
<organism evidence="17 18">
    <name type="scientific">Marinobacterium mangrovicola</name>
    <dbReference type="NCBI Taxonomy" id="1476959"/>
    <lineage>
        <taxon>Bacteria</taxon>
        <taxon>Pseudomonadati</taxon>
        <taxon>Pseudomonadota</taxon>
        <taxon>Gammaproteobacteria</taxon>
        <taxon>Oceanospirillales</taxon>
        <taxon>Oceanospirillaceae</taxon>
        <taxon>Marinobacterium</taxon>
    </lineage>
</organism>
<evidence type="ECO:0000256" key="3">
    <source>
        <dbReference type="ARBA" id="ARBA00011894"/>
    </source>
</evidence>
<keyword evidence="8 15" id="KW-0460">Magnesium</keyword>
<evidence type="ECO:0000256" key="4">
    <source>
        <dbReference type="ARBA" id="ARBA00022533"/>
    </source>
</evidence>
<dbReference type="NCBIfam" id="TIGR01091">
    <property type="entry name" value="upp"/>
    <property type="match status" value="1"/>
</dbReference>
<evidence type="ECO:0000256" key="10">
    <source>
        <dbReference type="ARBA" id="ARBA00031082"/>
    </source>
</evidence>
<dbReference type="InterPro" id="IPR050054">
    <property type="entry name" value="UPRTase/APRTase"/>
</dbReference>
<dbReference type="EC" id="2.4.2.9" evidence="3 15"/>
<feature type="domain" description="Phosphoribosyltransferase" evidence="16">
    <location>
        <begin position="7"/>
        <end position="207"/>
    </location>
</feature>
<evidence type="ECO:0000313" key="18">
    <source>
        <dbReference type="Proteomes" id="UP000294546"/>
    </source>
</evidence>
<dbReference type="GO" id="GO:0044206">
    <property type="term" value="P:UMP salvage"/>
    <property type="evidence" value="ECO:0007669"/>
    <property type="project" value="UniProtKB-UniRule"/>
</dbReference>
<dbReference type="PANTHER" id="PTHR32315:SF4">
    <property type="entry name" value="URACIL PHOSPHORIBOSYLTRANSFERASE, CHLOROPLASTIC"/>
    <property type="match status" value="1"/>
</dbReference>
<dbReference type="Gene3D" id="3.40.50.2020">
    <property type="match status" value="1"/>
</dbReference>
<evidence type="ECO:0000256" key="13">
    <source>
        <dbReference type="ARBA" id="ARBA00072146"/>
    </source>
</evidence>
<feature type="binding site" evidence="15">
    <location>
        <position position="193"/>
    </location>
    <ligand>
        <name>uracil</name>
        <dbReference type="ChEBI" id="CHEBI:17568"/>
    </ligand>
</feature>
<evidence type="ECO:0000256" key="6">
    <source>
        <dbReference type="ARBA" id="ARBA00022679"/>
    </source>
</evidence>
<dbReference type="UniPathway" id="UPA00574">
    <property type="reaction ID" value="UER00636"/>
</dbReference>
<feature type="binding site" evidence="15">
    <location>
        <position position="103"/>
    </location>
    <ligand>
        <name>5-phospho-alpha-D-ribose 1-diphosphate</name>
        <dbReference type="ChEBI" id="CHEBI:58017"/>
    </ligand>
</feature>
<dbReference type="FunFam" id="3.40.50.2020:FF:000003">
    <property type="entry name" value="Uracil phosphoribosyltransferase"/>
    <property type="match status" value="1"/>
</dbReference>
<comment type="caution">
    <text evidence="17">The sequence shown here is derived from an EMBL/GenBank/DDBJ whole genome shotgun (WGS) entry which is preliminary data.</text>
</comment>
<evidence type="ECO:0000256" key="5">
    <source>
        <dbReference type="ARBA" id="ARBA00022676"/>
    </source>
</evidence>
<feature type="binding site" evidence="15">
    <location>
        <position position="78"/>
    </location>
    <ligand>
        <name>5-phospho-alpha-D-ribose 1-diphosphate</name>
        <dbReference type="ChEBI" id="CHEBI:58017"/>
    </ligand>
</feature>
<feature type="binding site" evidence="15">
    <location>
        <begin position="130"/>
        <end position="138"/>
    </location>
    <ligand>
        <name>5-phospho-alpha-D-ribose 1-diphosphate</name>
        <dbReference type="ChEBI" id="CHEBI:58017"/>
    </ligand>
</feature>
<sequence>MSVHEIRHPLVRHKLGLMRSVNKSTRSFRQLAAEVGCLLTYEATKDLELEEYEIEGWCGPIQAERIKGKKFTVVPILRAGIGMLDGVLEAVPSAKISVVGLYRDEETLEPVPYFEKLASDIDSRMSLIVDPMLATGGSMIATIDMLKKAGCTSIRALVLVAAPEGLKKVQDAHPDVEIYAAGIDSHLNEQGYIIPGLGDAGDKIFGTR</sequence>
<evidence type="ECO:0000256" key="11">
    <source>
        <dbReference type="ARBA" id="ARBA00052919"/>
    </source>
</evidence>
<dbReference type="OrthoDB" id="9781675at2"/>
<keyword evidence="4 15" id="KW-0021">Allosteric enzyme</keyword>
<evidence type="ECO:0000313" key="17">
    <source>
        <dbReference type="EMBL" id="TCK03121.1"/>
    </source>
</evidence>
<dbReference type="Proteomes" id="UP000294546">
    <property type="component" value="Unassembled WGS sequence"/>
</dbReference>
<evidence type="ECO:0000256" key="14">
    <source>
        <dbReference type="ARBA" id="ARBA00079807"/>
    </source>
</evidence>
<keyword evidence="18" id="KW-1185">Reference proteome</keyword>
<dbReference type="AlphaFoldDB" id="A0A4R1G8W5"/>
<keyword evidence="7 15" id="KW-0547">Nucleotide-binding</keyword>
<dbReference type="NCBIfam" id="NF001097">
    <property type="entry name" value="PRK00129.1"/>
    <property type="match status" value="1"/>
</dbReference>
<dbReference type="GO" id="GO:0005737">
    <property type="term" value="C:cytoplasm"/>
    <property type="evidence" value="ECO:0007669"/>
    <property type="project" value="UniProtKB-ARBA"/>
</dbReference>
<keyword evidence="9 15" id="KW-0342">GTP-binding</keyword>
<dbReference type="EMBL" id="SMFU01000013">
    <property type="protein sequence ID" value="TCK03121.1"/>
    <property type="molecule type" value="Genomic_DNA"/>
</dbReference>
<reference evidence="17 18" key="1">
    <citation type="submission" date="2019-03" db="EMBL/GenBank/DDBJ databases">
        <title>Genomic Encyclopedia of Archaeal and Bacterial Type Strains, Phase II (KMG-II): from individual species to whole genera.</title>
        <authorList>
            <person name="Goeker M."/>
        </authorList>
    </citation>
    <scope>NUCLEOTIDE SEQUENCE [LARGE SCALE GENOMIC DNA]</scope>
    <source>
        <strain evidence="17 18">DSM 27697</strain>
    </source>
</reference>
<comment type="catalytic activity">
    <reaction evidence="11 15">
        <text>UMP + diphosphate = 5-phospho-alpha-D-ribose 1-diphosphate + uracil</text>
        <dbReference type="Rhea" id="RHEA:13017"/>
        <dbReference type="ChEBI" id="CHEBI:17568"/>
        <dbReference type="ChEBI" id="CHEBI:33019"/>
        <dbReference type="ChEBI" id="CHEBI:57865"/>
        <dbReference type="ChEBI" id="CHEBI:58017"/>
        <dbReference type="EC" id="2.4.2.9"/>
    </reaction>
</comment>
<feature type="binding site" evidence="15">
    <location>
        <position position="199"/>
    </location>
    <ligand>
        <name>5-phospho-alpha-D-ribose 1-diphosphate</name>
        <dbReference type="ChEBI" id="CHEBI:58017"/>
    </ligand>
</feature>
<evidence type="ECO:0000256" key="12">
    <source>
        <dbReference type="ARBA" id="ARBA00056901"/>
    </source>
</evidence>
<evidence type="ECO:0000256" key="8">
    <source>
        <dbReference type="ARBA" id="ARBA00022842"/>
    </source>
</evidence>
<evidence type="ECO:0000256" key="9">
    <source>
        <dbReference type="ARBA" id="ARBA00023134"/>
    </source>
</evidence>
<dbReference type="CDD" id="cd06223">
    <property type="entry name" value="PRTases_typeI"/>
    <property type="match status" value="1"/>
</dbReference>
<dbReference type="Pfam" id="PF14681">
    <property type="entry name" value="UPRTase"/>
    <property type="match status" value="1"/>
</dbReference>
<evidence type="ECO:0000256" key="1">
    <source>
        <dbReference type="ARBA" id="ARBA00005180"/>
    </source>
</evidence>
<dbReference type="GO" id="GO:0005525">
    <property type="term" value="F:GTP binding"/>
    <property type="evidence" value="ECO:0007669"/>
    <property type="project" value="UniProtKB-KW"/>
</dbReference>
<dbReference type="HAMAP" id="MF_01218_B">
    <property type="entry name" value="Upp_B"/>
    <property type="match status" value="1"/>
</dbReference>
<accession>A0A4R1G8W5</accession>
<comment type="function">
    <text evidence="12 15">Catalyzes the conversion of uracil and 5-phospho-alpha-D-ribose 1-diphosphate (PRPP) to UMP and diphosphate.</text>
</comment>
<evidence type="ECO:0000259" key="16">
    <source>
        <dbReference type="Pfam" id="PF14681"/>
    </source>
</evidence>
<evidence type="ECO:0000256" key="7">
    <source>
        <dbReference type="ARBA" id="ARBA00022741"/>
    </source>
</evidence>
<dbReference type="InterPro" id="IPR000836">
    <property type="entry name" value="PRTase_dom"/>
</dbReference>
<protein>
    <recommendedName>
        <fullName evidence="13 15">Uracil phosphoribosyltransferase</fullName>
        <ecNumber evidence="3 15">2.4.2.9</ecNumber>
    </recommendedName>
    <alternativeName>
        <fullName evidence="10 15">UMP pyrophosphorylase</fullName>
    </alternativeName>
    <alternativeName>
        <fullName evidence="14 15">UPRTase</fullName>
    </alternativeName>
</protein>
<comment type="similarity">
    <text evidence="2 15">Belongs to the UPRTase family.</text>
</comment>
<evidence type="ECO:0000256" key="2">
    <source>
        <dbReference type="ARBA" id="ARBA00009516"/>
    </source>
</evidence>
<dbReference type="GO" id="GO:0006223">
    <property type="term" value="P:uracil salvage"/>
    <property type="evidence" value="ECO:0007669"/>
    <property type="project" value="InterPro"/>
</dbReference>
<dbReference type="InterPro" id="IPR034332">
    <property type="entry name" value="Upp_B"/>
</dbReference>
<dbReference type="GO" id="GO:0000287">
    <property type="term" value="F:magnesium ion binding"/>
    <property type="evidence" value="ECO:0007669"/>
    <property type="project" value="UniProtKB-UniRule"/>
</dbReference>
<dbReference type="InterPro" id="IPR029057">
    <property type="entry name" value="PRTase-like"/>
</dbReference>
<dbReference type="RefSeq" id="WP_132297260.1">
    <property type="nucleotide sequence ID" value="NZ_SMFU01000013.1"/>
</dbReference>
<dbReference type="PANTHER" id="PTHR32315">
    <property type="entry name" value="ADENINE PHOSPHORIBOSYLTRANSFERASE"/>
    <property type="match status" value="1"/>
</dbReference>
<name>A0A4R1G8W5_9GAMM</name>
<keyword evidence="6 15" id="KW-0808">Transferase</keyword>
<gene>
    <name evidence="15" type="primary">upp</name>
    <name evidence="17" type="ORF">CLV83_4180</name>
</gene>
<dbReference type="GO" id="GO:0004845">
    <property type="term" value="F:uracil phosphoribosyltransferase activity"/>
    <property type="evidence" value="ECO:0007669"/>
    <property type="project" value="UniProtKB-UniRule"/>
</dbReference>
<comment type="pathway">
    <text evidence="1 15">Pyrimidine metabolism; UMP biosynthesis via salvage pathway; UMP from uracil: step 1/1.</text>
</comment>
<proteinExistence type="inferred from homology"/>
<dbReference type="InterPro" id="IPR005765">
    <property type="entry name" value="UPRT"/>
</dbReference>
<feature type="binding site" evidence="15">
    <location>
        <begin position="198"/>
        <end position="200"/>
    </location>
    <ligand>
        <name>uracil</name>
        <dbReference type="ChEBI" id="CHEBI:17568"/>
    </ligand>
</feature>